<dbReference type="Gene3D" id="3.40.720.10">
    <property type="entry name" value="Alkaline Phosphatase, subunit A"/>
    <property type="match status" value="1"/>
</dbReference>
<proteinExistence type="predicted"/>
<dbReference type="InterPro" id="IPR017850">
    <property type="entry name" value="Alkaline_phosphatase_core_sf"/>
</dbReference>
<sequence>ALKLKNIKGPNGEILNTNVLKPDEIYDKCKGDYPDLMVYFDDLFWRSAGTIGYPSIYLSENDIGPDDAVHSMYGIFIFYDPKKSLGYRVDNLSVYNIAPNILNIMGIKVPDDMKGKLFKKLAKIDNLNSN</sequence>
<gene>
    <name evidence="1" type="ORF">S06H3_26987</name>
</gene>
<dbReference type="SUPFAM" id="SSF53649">
    <property type="entry name" value="Alkaline phosphatase-like"/>
    <property type="match status" value="1"/>
</dbReference>
<accession>X1MK64</accession>
<feature type="non-terminal residue" evidence="1">
    <location>
        <position position="1"/>
    </location>
</feature>
<organism evidence="1">
    <name type="scientific">marine sediment metagenome</name>
    <dbReference type="NCBI Taxonomy" id="412755"/>
    <lineage>
        <taxon>unclassified sequences</taxon>
        <taxon>metagenomes</taxon>
        <taxon>ecological metagenomes</taxon>
    </lineage>
</organism>
<dbReference type="AlphaFoldDB" id="X1MK64"/>
<protein>
    <submittedName>
        <fullName evidence="1">Uncharacterized protein</fullName>
    </submittedName>
</protein>
<evidence type="ECO:0000313" key="1">
    <source>
        <dbReference type="EMBL" id="GAI32012.1"/>
    </source>
</evidence>
<comment type="caution">
    <text evidence="1">The sequence shown here is derived from an EMBL/GenBank/DDBJ whole genome shotgun (WGS) entry which is preliminary data.</text>
</comment>
<name>X1MK64_9ZZZZ</name>
<dbReference type="EMBL" id="BARV01015628">
    <property type="protein sequence ID" value="GAI32012.1"/>
    <property type="molecule type" value="Genomic_DNA"/>
</dbReference>
<reference evidence="1" key="1">
    <citation type="journal article" date="2014" name="Front. Microbiol.">
        <title>High frequency of phylogenetically diverse reductive dehalogenase-homologous genes in deep subseafloor sedimentary metagenomes.</title>
        <authorList>
            <person name="Kawai M."/>
            <person name="Futagami T."/>
            <person name="Toyoda A."/>
            <person name="Takaki Y."/>
            <person name="Nishi S."/>
            <person name="Hori S."/>
            <person name="Arai W."/>
            <person name="Tsubouchi T."/>
            <person name="Morono Y."/>
            <person name="Uchiyama I."/>
            <person name="Ito T."/>
            <person name="Fujiyama A."/>
            <person name="Inagaki F."/>
            <person name="Takami H."/>
        </authorList>
    </citation>
    <scope>NUCLEOTIDE SEQUENCE</scope>
    <source>
        <strain evidence="1">Expedition CK06-06</strain>
    </source>
</reference>